<dbReference type="SUPFAM" id="SSF54171">
    <property type="entry name" value="DNA-binding domain"/>
    <property type="match status" value="1"/>
</dbReference>
<dbReference type="Gene3D" id="3.30.730.10">
    <property type="entry name" value="AP2/ERF domain"/>
    <property type="match status" value="1"/>
</dbReference>
<dbReference type="FunFam" id="3.30.730.10:FF:000005">
    <property type="entry name" value="ethylene-responsive transcription factor RAP2-11"/>
    <property type="match status" value="1"/>
</dbReference>
<feature type="domain" description="AP2/ERF" evidence="8">
    <location>
        <begin position="28"/>
        <end position="85"/>
    </location>
</feature>
<accession>A0AA41VS03</accession>
<dbReference type="InterPro" id="IPR016177">
    <property type="entry name" value="DNA-bd_dom_sf"/>
</dbReference>
<sequence>MRGQIEGHAKRKGFSSSSDVGSGSNSRRFVGVRKRPSGRWVAEIKDSIQKVRLWLGTFDTTEDAARAYDDAARALRGPNARTNFELPVTNSSTASCRSSDKIDTATEKCMTPFSFEDGIGTKAN</sequence>
<dbReference type="GO" id="GO:0003700">
    <property type="term" value="F:DNA-binding transcription factor activity"/>
    <property type="evidence" value="ECO:0007669"/>
    <property type="project" value="InterPro"/>
</dbReference>
<evidence type="ECO:0000256" key="6">
    <source>
        <dbReference type="ARBA" id="ARBA00024343"/>
    </source>
</evidence>
<dbReference type="PANTHER" id="PTHR31194">
    <property type="entry name" value="SHN SHINE , DNA BINDING / TRANSCRIPTION FACTOR"/>
    <property type="match status" value="1"/>
</dbReference>
<dbReference type="PRINTS" id="PR00367">
    <property type="entry name" value="ETHRSPELEMNT"/>
</dbReference>
<evidence type="ECO:0000256" key="1">
    <source>
        <dbReference type="ARBA" id="ARBA00004123"/>
    </source>
</evidence>
<name>A0AA41VS03_PAPNU</name>
<dbReference type="InterPro" id="IPR001471">
    <property type="entry name" value="AP2/ERF_dom"/>
</dbReference>
<organism evidence="9 10">
    <name type="scientific">Papaver nudicaule</name>
    <name type="common">Iceland poppy</name>
    <dbReference type="NCBI Taxonomy" id="74823"/>
    <lineage>
        <taxon>Eukaryota</taxon>
        <taxon>Viridiplantae</taxon>
        <taxon>Streptophyta</taxon>
        <taxon>Embryophyta</taxon>
        <taxon>Tracheophyta</taxon>
        <taxon>Spermatophyta</taxon>
        <taxon>Magnoliopsida</taxon>
        <taxon>Ranunculales</taxon>
        <taxon>Papaveraceae</taxon>
        <taxon>Papaveroideae</taxon>
        <taxon>Papaver</taxon>
    </lineage>
</organism>
<comment type="caution">
    <text evidence="9">The sequence shown here is derived from an EMBL/GenBank/DDBJ whole genome shotgun (WGS) entry which is preliminary data.</text>
</comment>
<evidence type="ECO:0000259" key="8">
    <source>
        <dbReference type="PROSITE" id="PS51032"/>
    </source>
</evidence>
<dbReference type="Pfam" id="PF00847">
    <property type="entry name" value="AP2"/>
    <property type="match status" value="1"/>
</dbReference>
<dbReference type="CDD" id="cd00018">
    <property type="entry name" value="AP2"/>
    <property type="match status" value="1"/>
</dbReference>
<evidence type="ECO:0000256" key="4">
    <source>
        <dbReference type="ARBA" id="ARBA00023163"/>
    </source>
</evidence>
<keyword evidence="3" id="KW-0238">DNA-binding</keyword>
<evidence type="ECO:0000313" key="9">
    <source>
        <dbReference type="EMBL" id="MCL7046431.1"/>
    </source>
</evidence>
<gene>
    <name evidence="9" type="ORF">MKW94_020763</name>
</gene>
<feature type="region of interest" description="Disordered" evidence="7">
    <location>
        <begin position="1"/>
        <end position="32"/>
    </location>
</feature>
<reference evidence="9" key="1">
    <citation type="submission" date="2022-03" db="EMBL/GenBank/DDBJ databases">
        <title>A functionally conserved STORR gene fusion in Papaver species that diverged 16.8 million years ago.</title>
        <authorList>
            <person name="Catania T."/>
        </authorList>
    </citation>
    <scope>NUCLEOTIDE SEQUENCE</scope>
    <source>
        <strain evidence="9">S-191538</strain>
    </source>
</reference>
<dbReference type="GO" id="GO:0005634">
    <property type="term" value="C:nucleus"/>
    <property type="evidence" value="ECO:0007669"/>
    <property type="project" value="UniProtKB-SubCell"/>
</dbReference>
<keyword evidence="10" id="KW-1185">Reference proteome</keyword>
<dbReference type="InterPro" id="IPR036955">
    <property type="entry name" value="AP2/ERF_dom_sf"/>
</dbReference>
<dbReference type="Proteomes" id="UP001177140">
    <property type="component" value="Unassembled WGS sequence"/>
</dbReference>
<evidence type="ECO:0000256" key="5">
    <source>
        <dbReference type="ARBA" id="ARBA00023242"/>
    </source>
</evidence>
<keyword evidence="2" id="KW-0805">Transcription regulation</keyword>
<dbReference type="SMART" id="SM00380">
    <property type="entry name" value="AP2"/>
    <property type="match status" value="1"/>
</dbReference>
<dbReference type="PROSITE" id="PS51032">
    <property type="entry name" value="AP2_ERF"/>
    <property type="match status" value="1"/>
</dbReference>
<feature type="compositionally biased region" description="Low complexity" evidence="7">
    <location>
        <begin position="14"/>
        <end position="26"/>
    </location>
</feature>
<dbReference type="EMBL" id="JAJJMA010281192">
    <property type="protein sequence ID" value="MCL7046431.1"/>
    <property type="molecule type" value="Genomic_DNA"/>
</dbReference>
<evidence type="ECO:0000256" key="3">
    <source>
        <dbReference type="ARBA" id="ARBA00023125"/>
    </source>
</evidence>
<keyword evidence="5" id="KW-0539">Nucleus</keyword>
<proteinExistence type="inferred from homology"/>
<comment type="similarity">
    <text evidence="6">Belongs to the AP2/ERF transcription factor family. ERF subfamily.</text>
</comment>
<evidence type="ECO:0000256" key="2">
    <source>
        <dbReference type="ARBA" id="ARBA00023015"/>
    </source>
</evidence>
<keyword evidence="4" id="KW-0804">Transcription</keyword>
<dbReference type="GO" id="GO:0003677">
    <property type="term" value="F:DNA binding"/>
    <property type="evidence" value="ECO:0007669"/>
    <property type="project" value="UniProtKB-KW"/>
</dbReference>
<comment type="subcellular location">
    <subcellularLocation>
        <location evidence="1">Nucleus</location>
    </subcellularLocation>
</comment>
<evidence type="ECO:0000256" key="7">
    <source>
        <dbReference type="SAM" id="MobiDB-lite"/>
    </source>
</evidence>
<evidence type="ECO:0000313" key="10">
    <source>
        <dbReference type="Proteomes" id="UP001177140"/>
    </source>
</evidence>
<dbReference type="InterPro" id="IPR050913">
    <property type="entry name" value="AP2/ERF_ERF"/>
</dbReference>
<protein>
    <recommendedName>
        <fullName evidence="8">AP2/ERF domain-containing protein</fullName>
    </recommendedName>
</protein>
<dbReference type="AlphaFoldDB" id="A0AA41VS03"/>
<dbReference type="PANTHER" id="PTHR31194:SF189">
    <property type="entry name" value="AP2_ERF DOMAIN-CONTAINING PROTEIN"/>
    <property type="match status" value="1"/>
</dbReference>